<sequence length="66" mass="6940">MDIARLAMGMSQQNVQQQASIAVMKQSLDMATLQADGLTKLLASADAQALQHAAQPHLGGHIDVSL</sequence>
<dbReference type="KEGG" id="psua:FLK61_37405"/>
<dbReference type="EMBL" id="CP041372">
    <property type="protein sequence ID" value="QKS73311.1"/>
    <property type="molecule type" value="Genomic_DNA"/>
</dbReference>
<organism evidence="1 2">
    <name type="scientific">Paenalkalicoccus suaedae</name>
    <dbReference type="NCBI Taxonomy" id="2592382"/>
    <lineage>
        <taxon>Bacteria</taxon>
        <taxon>Bacillati</taxon>
        <taxon>Bacillota</taxon>
        <taxon>Bacilli</taxon>
        <taxon>Bacillales</taxon>
        <taxon>Bacillaceae</taxon>
        <taxon>Paenalkalicoccus</taxon>
    </lineage>
</organism>
<dbReference type="InterPro" id="IPR025906">
    <property type="entry name" value="YjfB_motility"/>
</dbReference>
<dbReference type="AlphaFoldDB" id="A0A859FKI2"/>
<evidence type="ECO:0000313" key="2">
    <source>
        <dbReference type="Proteomes" id="UP000318138"/>
    </source>
</evidence>
<reference evidence="2" key="1">
    <citation type="submission" date="2019-07" db="EMBL/GenBank/DDBJ databases">
        <title>Bacillus alkalisoli sp. nov. isolated from saline soil.</title>
        <authorList>
            <person name="Sun J.-Q."/>
            <person name="Xu L."/>
        </authorList>
    </citation>
    <scope>NUCLEOTIDE SEQUENCE [LARGE SCALE GENOMIC DNA]</scope>
    <source>
        <strain evidence="2">M4U3P1</strain>
    </source>
</reference>
<proteinExistence type="predicted"/>
<protein>
    <submittedName>
        <fullName evidence="1">YjfB family protein</fullName>
    </submittedName>
</protein>
<keyword evidence="2" id="KW-1185">Reference proteome</keyword>
<accession>A0A859FKI2</accession>
<name>A0A859FKI2_9BACI</name>
<evidence type="ECO:0000313" key="1">
    <source>
        <dbReference type="EMBL" id="QKS73311.1"/>
    </source>
</evidence>
<dbReference type="Pfam" id="PF14070">
    <property type="entry name" value="YjfB_motility"/>
    <property type="match status" value="1"/>
</dbReference>
<dbReference type="Proteomes" id="UP000318138">
    <property type="component" value="Chromosome"/>
</dbReference>
<gene>
    <name evidence="1" type="ORF">FLK61_37405</name>
</gene>